<evidence type="ECO:0000256" key="4">
    <source>
        <dbReference type="ARBA" id="ARBA00021898"/>
    </source>
</evidence>
<proteinExistence type="inferred from homology"/>
<accession>A0ABS3HT71</accession>
<comment type="subcellular location">
    <subcellularLocation>
        <location evidence="1">Bacterial flagellum basal body</location>
    </subcellularLocation>
    <subcellularLocation>
        <location evidence="2">Cell membrane</location>
        <topology evidence="2">Peripheral membrane protein</topology>
    </subcellularLocation>
</comment>
<dbReference type="InterPro" id="IPR028976">
    <property type="entry name" value="CheC-like_sf"/>
</dbReference>
<keyword evidence="5" id="KW-1003">Cell membrane</keyword>
<dbReference type="PRINTS" id="PR00955">
    <property type="entry name" value="FLGMOTORFLIM"/>
</dbReference>
<keyword evidence="9" id="KW-0975">Bacterial flagellum</keyword>
<keyword evidence="12" id="KW-0282">Flagellum</keyword>
<gene>
    <name evidence="12" type="primary">fliM</name>
    <name evidence="12" type="ORF">DOK76_07720</name>
</gene>
<dbReference type="PIRSF" id="PIRSF002888">
    <property type="entry name" value="FliM"/>
    <property type="match status" value="1"/>
</dbReference>
<keyword evidence="13" id="KW-1185">Reference proteome</keyword>
<dbReference type="Proteomes" id="UP000664857">
    <property type="component" value="Unassembled WGS sequence"/>
</dbReference>
<evidence type="ECO:0000256" key="8">
    <source>
        <dbReference type="ARBA" id="ARBA00023136"/>
    </source>
</evidence>
<keyword evidence="12" id="KW-0966">Cell projection</keyword>
<evidence type="ECO:0000256" key="6">
    <source>
        <dbReference type="ARBA" id="ARBA00022500"/>
    </source>
</evidence>
<dbReference type="SUPFAM" id="SSF101801">
    <property type="entry name" value="Surface presentation of antigens (SPOA)"/>
    <property type="match status" value="1"/>
</dbReference>
<evidence type="ECO:0000256" key="9">
    <source>
        <dbReference type="ARBA" id="ARBA00023143"/>
    </source>
</evidence>
<dbReference type="Pfam" id="PF02154">
    <property type="entry name" value="FliM"/>
    <property type="match status" value="1"/>
</dbReference>
<dbReference type="Pfam" id="PF01052">
    <property type="entry name" value="FliMN_C"/>
    <property type="match status" value="1"/>
</dbReference>
<protein>
    <recommendedName>
        <fullName evidence="4 10">Flagellar motor switch protein FliM</fullName>
    </recommendedName>
</protein>
<evidence type="ECO:0000313" key="13">
    <source>
        <dbReference type="Proteomes" id="UP000664857"/>
    </source>
</evidence>
<comment type="caution">
    <text evidence="12">The sequence shown here is derived from an EMBL/GenBank/DDBJ whole genome shotgun (WGS) entry which is preliminary data.</text>
</comment>
<evidence type="ECO:0000256" key="7">
    <source>
        <dbReference type="ARBA" id="ARBA00022779"/>
    </source>
</evidence>
<evidence type="ECO:0000256" key="3">
    <source>
        <dbReference type="ARBA" id="ARBA00011049"/>
    </source>
</evidence>
<organism evidence="12 13">
    <name type="scientific">Candidatus Vagococcus giribetii</name>
    <dbReference type="NCBI Taxonomy" id="2230876"/>
    <lineage>
        <taxon>Bacteria</taxon>
        <taxon>Bacillati</taxon>
        <taxon>Bacillota</taxon>
        <taxon>Bacilli</taxon>
        <taxon>Lactobacillales</taxon>
        <taxon>Enterococcaceae</taxon>
        <taxon>Vagococcus</taxon>
    </lineage>
</organism>
<comment type="similarity">
    <text evidence="3">Belongs to the FliM family.</text>
</comment>
<name>A0ABS3HT71_9ENTE</name>
<dbReference type="PANTHER" id="PTHR30034:SF6">
    <property type="entry name" value="YOP PROTEINS TRANSLOCATION PROTEIN Q"/>
    <property type="match status" value="1"/>
</dbReference>
<dbReference type="InterPro" id="IPR001689">
    <property type="entry name" value="Flag_FliM"/>
</dbReference>
<feature type="domain" description="Flagellar motor switch protein FliN-like C-terminal" evidence="11">
    <location>
        <begin position="257"/>
        <end position="326"/>
    </location>
</feature>
<keyword evidence="7" id="KW-0283">Flagellar rotation</keyword>
<evidence type="ECO:0000256" key="5">
    <source>
        <dbReference type="ARBA" id="ARBA00022475"/>
    </source>
</evidence>
<dbReference type="Gene3D" id="3.40.1550.10">
    <property type="entry name" value="CheC-like"/>
    <property type="match status" value="1"/>
</dbReference>
<evidence type="ECO:0000256" key="1">
    <source>
        <dbReference type="ARBA" id="ARBA00004117"/>
    </source>
</evidence>
<dbReference type="CDD" id="cd17908">
    <property type="entry name" value="FliM"/>
    <property type="match status" value="1"/>
</dbReference>
<dbReference type="InterPro" id="IPR001543">
    <property type="entry name" value="FliN-like_C"/>
</dbReference>
<sequence>MTQLLTQKEIDSLLNAMSNGEIDEETFFKKKEVNSIKNYDFKRPTKLSKDYVNTLFMIFEDFCKYAGNHLTTQMRTNVNVKLASVEQISYDEFIHSIPKFTLLGLFKSPPLSGVQMFEINPQFCQLLIELLCGGNEASINKTSQNEKKSFTDIELAILEEVFNVFILAFENVWSEVQQLDCQLEGLDTNPQLLQNMSPNEPIVLVTCQVTILGHKTFVNLCVPYVFFEGIIDKLSLRNWFDSDNEFNKEDHDNLQKNIEGVYLDLKTMLGSTTMTLSDIAALEVGDAISLNQKISDPLEVFIENELFGLVRPGKKENVLAVELLELSEGEFEND</sequence>
<evidence type="ECO:0000256" key="2">
    <source>
        <dbReference type="ARBA" id="ARBA00004202"/>
    </source>
</evidence>
<keyword evidence="12" id="KW-0969">Cilium</keyword>
<dbReference type="EMBL" id="JAFLVX010000018">
    <property type="protein sequence ID" value="MBO0476953.1"/>
    <property type="molecule type" value="Genomic_DNA"/>
</dbReference>
<evidence type="ECO:0000259" key="11">
    <source>
        <dbReference type="Pfam" id="PF01052"/>
    </source>
</evidence>
<dbReference type="InterPro" id="IPR036429">
    <property type="entry name" value="SpoA-like_sf"/>
</dbReference>
<dbReference type="NCBIfam" id="TIGR01397">
    <property type="entry name" value="fliM_switch"/>
    <property type="match status" value="1"/>
</dbReference>
<evidence type="ECO:0000256" key="10">
    <source>
        <dbReference type="NCBIfam" id="TIGR01397"/>
    </source>
</evidence>
<dbReference type="RefSeq" id="WP_206966450.1">
    <property type="nucleotide sequence ID" value="NZ_JAFLVX010000018.1"/>
</dbReference>
<dbReference type="SUPFAM" id="SSF103039">
    <property type="entry name" value="CheC-like"/>
    <property type="match status" value="1"/>
</dbReference>
<keyword evidence="8" id="KW-0472">Membrane</keyword>
<keyword evidence="6" id="KW-0145">Chemotaxis</keyword>
<dbReference type="Gene3D" id="2.30.330.10">
    <property type="entry name" value="SpoA-like"/>
    <property type="match status" value="1"/>
</dbReference>
<dbReference type="PANTHER" id="PTHR30034">
    <property type="entry name" value="FLAGELLAR MOTOR SWITCH PROTEIN FLIM"/>
    <property type="match status" value="1"/>
</dbReference>
<evidence type="ECO:0000313" key="12">
    <source>
        <dbReference type="EMBL" id="MBO0476953.1"/>
    </source>
</evidence>
<reference evidence="12 13" key="1">
    <citation type="submission" date="2021-03" db="EMBL/GenBank/DDBJ databases">
        <title>Enterococcal diversity collection.</title>
        <authorList>
            <person name="Gilmore M.S."/>
            <person name="Schwartzman J."/>
            <person name="Van Tyne D."/>
            <person name="Martin M."/>
            <person name="Earl A.M."/>
            <person name="Manson A.L."/>
            <person name="Straub T."/>
            <person name="Salamzade R."/>
            <person name="Saavedra J."/>
            <person name="Lebreton F."/>
            <person name="Prichula J."/>
            <person name="Schaufler K."/>
            <person name="Gaca A."/>
            <person name="Sgardioli B."/>
            <person name="Wagenaar J."/>
            <person name="Strong T."/>
        </authorList>
    </citation>
    <scope>NUCLEOTIDE SEQUENCE [LARGE SCALE GENOMIC DNA]</scope>
    <source>
        <strain evidence="12 13">DIV0080</strain>
    </source>
</reference>